<accession>A0A0A8ZFP6</accession>
<name>A0A0A8ZFP6_ARUDO</name>
<dbReference type="AlphaFoldDB" id="A0A0A8ZFP6"/>
<reference evidence="1" key="2">
    <citation type="journal article" date="2015" name="Data Brief">
        <title>Shoot transcriptome of the giant reed, Arundo donax.</title>
        <authorList>
            <person name="Barrero R.A."/>
            <person name="Guerrero F.D."/>
            <person name="Moolhuijzen P."/>
            <person name="Goolsby J.A."/>
            <person name="Tidwell J."/>
            <person name="Bellgard S.E."/>
            <person name="Bellgard M.I."/>
        </authorList>
    </citation>
    <scope>NUCLEOTIDE SEQUENCE</scope>
    <source>
        <tissue evidence="1">Shoot tissue taken approximately 20 cm above the soil surface</tissue>
    </source>
</reference>
<evidence type="ECO:0000313" key="1">
    <source>
        <dbReference type="EMBL" id="JAD35565.1"/>
    </source>
</evidence>
<proteinExistence type="predicted"/>
<organism evidence="1">
    <name type="scientific">Arundo donax</name>
    <name type="common">Giant reed</name>
    <name type="synonym">Donax arundinaceus</name>
    <dbReference type="NCBI Taxonomy" id="35708"/>
    <lineage>
        <taxon>Eukaryota</taxon>
        <taxon>Viridiplantae</taxon>
        <taxon>Streptophyta</taxon>
        <taxon>Embryophyta</taxon>
        <taxon>Tracheophyta</taxon>
        <taxon>Spermatophyta</taxon>
        <taxon>Magnoliopsida</taxon>
        <taxon>Liliopsida</taxon>
        <taxon>Poales</taxon>
        <taxon>Poaceae</taxon>
        <taxon>PACMAD clade</taxon>
        <taxon>Arundinoideae</taxon>
        <taxon>Arundineae</taxon>
        <taxon>Arundo</taxon>
    </lineage>
</organism>
<reference evidence="1" key="1">
    <citation type="submission" date="2014-09" db="EMBL/GenBank/DDBJ databases">
        <authorList>
            <person name="Magalhaes I.L.F."/>
            <person name="Oliveira U."/>
            <person name="Santos F.R."/>
            <person name="Vidigal T.H.D.A."/>
            <person name="Brescovit A.D."/>
            <person name="Santos A.J."/>
        </authorList>
    </citation>
    <scope>NUCLEOTIDE SEQUENCE</scope>
    <source>
        <tissue evidence="1">Shoot tissue taken approximately 20 cm above the soil surface</tissue>
    </source>
</reference>
<protein>
    <submittedName>
        <fullName evidence="1">Uncharacterized protein</fullName>
    </submittedName>
</protein>
<sequence length="40" mass="4957">MIETRYFHHTSFDKNAHLIVFLGEHLIILKHQFLPRFFMQ</sequence>
<dbReference type="EMBL" id="GBRH01262330">
    <property type="protein sequence ID" value="JAD35565.1"/>
    <property type="molecule type" value="Transcribed_RNA"/>
</dbReference>